<dbReference type="InterPro" id="IPR001296">
    <property type="entry name" value="Glyco_trans_1"/>
</dbReference>
<dbReference type="RefSeq" id="WP_200747806.1">
    <property type="nucleotide sequence ID" value="NZ_JAEOAH010000003.1"/>
</dbReference>
<dbReference type="Pfam" id="PF00534">
    <property type="entry name" value="Glycos_transf_1"/>
    <property type="match status" value="1"/>
</dbReference>
<evidence type="ECO:0000313" key="6">
    <source>
        <dbReference type="Proteomes" id="UP000618943"/>
    </source>
</evidence>
<dbReference type="PANTHER" id="PTHR12526:SF629">
    <property type="entry name" value="TEICHURONIC ACID BIOSYNTHESIS GLYCOSYLTRANSFERASE TUAH-RELATED"/>
    <property type="match status" value="1"/>
</dbReference>
<evidence type="ECO:0000256" key="2">
    <source>
        <dbReference type="ARBA" id="ARBA00022679"/>
    </source>
</evidence>
<evidence type="ECO:0000256" key="1">
    <source>
        <dbReference type="ARBA" id="ARBA00022676"/>
    </source>
</evidence>
<keyword evidence="3" id="KW-0812">Transmembrane</keyword>
<dbReference type="EMBL" id="JAEOAH010000003">
    <property type="protein sequence ID" value="MBK3493773.1"/>
    <property type="molecule type" value="Genomic_DNA"/>
</dbReference>
<accession>A0ABS1H3Y6</accession>
<gene>
    <name evidence="5" type="ORF">JFL43_02640</name>
</gene>
<keyword evidence="1" id="KW-0328">Glycosyltransferase</keyword>
<evidence type="ECO:0000259" key="4">
    <source>
        <dbReference type="Pfam" id="PF00534"/>
    </source>
</evidence>
<protein>
    <submittedName>
        <fullName evidence="5">Glycosyltransferase family 4 protein</fullName>
    </submittedName>
</protein>
<feature type="transmembrane region" description="Helical" evidence="3">
    <location>
        <begin position="89"/>
        <end position="114"/>
    </location>
</feature>
<proteinExistence type="predicted"/>
<keyword evidence="3" id="KW-1133">Transmembrane helix</keyword>
<keyword evidence="6" id="KW-1185">Reference proteome</keyword>
<dbReference type="Proteomes" id="UP000618943">
    <property type="component" value="Unassembled WGS sequence"/>
</dbReference>
<reference evidence="5 6" key="1">
    <citation type="submission" date="2020-12" db="EMBL/GenBank/DDBJ databases">
        <title>YIM B01967 draft genome.</title>
        <authorList>
            <person name="Yan X."/>
        </authorList>
    </citation>
    <scope>NUCLEOTIDE SEQUENCE [LARGE SCALE GENOMIC DNA]</scope>
    <source>
        <strain evidence="5 6">YIM B01967</strain>
    </source>
</reference>
<dbReference type="SUPFAM" id="SSF53756">
    <property type="entry name" value="UDP-Glycosyltransferase/glycogen phosphorylase"/>
    <property type="match status" value="1"/>
</dbReference>
<sequence length="441" mass="51517">MSKNVCMFVWNNFTNDARVLRECTALSEEGYKVDLICIHDPNDEEMKYVEKRNENFNIYRVRRYPVLFSIIQTSYRYCLDYKIAGGISFIIWLFLAYYFPVVILPLTIMGLLILKTKAKTVFVRGSIITRMIIKGRKKKYDLYHSNDLNTLPQGYICSKWRLKRKPLIYDSHEVQTSRTGYDSPIYGKMERFFIKRIDSMIVENHTRAKYNEDLYGFYPNVVHNYPFLESVISNEKVNLHEMLHLPTDEKILLYQGGIQAGRGLEQLIHAVPKFKEGTLVLIGDGRIKPDLVKMVKEMDFQEKVRFIPKVPLSELPRYTRNAYLGFQVLNNTNFNHYSASSNKLFEYMMAEVPVVACDFPEIKRVVEGENTGICIDSHDPKAIADAVNRLLEDRKLRNQLSDNSLKASVIFNWEREKEMFMNVYTKSILSDLETIEPTMSN</sequence>
<organism evidence="5 6">
    <name type="scientific">Viridibacillus soli</name>
    <dbReference type="NCBI Taxonomy" id="2798301"/>
    <lineage>
        <taxon>Bacteria</taxon>
        <taxon>Bacillati</taxon>
        <taxon>Bacillota</taxon>
        <taxon>Bacilli</taxon>
        <taxon>Bacillales</taxon>
        <taxon>Caryophanaceae</taxon>
        <taxon>Viridibacillus</taxon>
    </lineage>
</organism>
<evidence type="ECO:0000313" key="5">
    <source>
        <dbReference type="EMBL" id="MBK3493773.1"/>
    </source>
</evidence>
<evidence type="ECO:0000256" key="3">
    <source>
        <dbReference type="SAM" id="Phobius"/>
    </source>
</evidence>
<dbReference type="CDD" id="cd03794">
    <property type="entry name" value="GT4_WbuB-like"/>
    <property type="match status" value="1"/>
</dbReference>
<keyword evidence="3" id="KW-0472">Membrane</keyword>
<name>A0ABS1H3Y6_9BACL</name>
<dbReference type="Gene3D" id="3.40.50.2000">
    <property type="entry name" value="Glycogen Phosphorylase B"/>
    <property type="match status" value="2"/>
</dbReference>
<dbReference type="PANTHER" id="PTHR12526">
    <property type="entry name" value="GLYCOSYLTRANSFERASE"/>
    <property type="match status" value="1"/>
</dbReference>
<keyword evidence="2" id="KW-0808">Transferase</keyword>
<comment type="caution">
    <text evidence="5">The sequence shown here is derived from an EMBL/GenBank/DDBJ whole genome shotgun (WGS) entry which is preliminary data.</text>
</comment>
<feature type="domain" description="Glycosyl transferase family 1" evidence="4">
    <location>
        <begin position="241"/>
        <end position="404"/>
    </location>
</feature>